<keyword evidence="3" id="KW-1185">Reference proteome</keyword>
<name>A0A8H6HJ35_9AGAR</name>
<sequence>MLFKNLFPALSLLLVASTKLVKAAPLQELTGTAADAYQYVECTFTVQEIGDKPYTVVTRSWKPSSYRIDAGSTGTLKSVLVSRSPRRKLSFKRCRGGL</sequence>
<gene>
    <name evidence="2" type="ORF">DFP72DRAFT_920413</name>
</gene>
<evidence type="ECO:0000256" key="1">
    <source>
        <dbReference type="SAM" id="SignalP"/>
    </source>
</evidence>
<comment type="caution">
    <text evidence="2">The sequence shown here is derived from an EMBL/GenBank/DDBJ whole genome shotgun (WGS) entry which is preliminary data.</text>
</comment>
<organism evidence="2 3">
    <name type="scientific">Ephemerocybe angulata</name>
    <dbReference type="NCBI Taxonomy" id="980116"/>
    <lineage>
        <taxon>Eukaryota</taxon>
        <taxon>Fungi</taxon>
        <taxon>Dikarya</taxon>
        <taxon>Basidiomycota</taxon>
        <taxon>Agaricomycotina</taxon>
        <taxon>Agaricomycetes</taxon>
        <taxon>Agaricomycetidae</taxon>
        <taxon>Agaricales</taxon>
        <taxon>Agaricineae</taxon>
        <taxon>Psathyrellaceae</taxon>
        <taxon>Ephemerocybe</taxon>
    </lineage>
</organism>
<proteinExistence type="predicted"/>
<evidence type="ECO:0000313" key="2">
    <source>
        <dbReference type="EMBL" id="KAF6747295.1"/>
    </source>
</evidence>
<reference evidence="2 3" key="1">
    <citation type="submission" date="2020-07" db="EMBL/GenBank/DDBJ databases">
        <title>Comparative genomics of pyrophilous fungi reveals a link between fire events and developmental genes.</title>
        <authorList>
            <consortium name="DOE Joint Genome Institute"/>
            <person name="Steindorff A.S."/>
            <person name="Carver A."/>
            <person name="Calhoun S."/>
            <person name="Stillman K."/>
            <person name="Liu H."/>
            <person name="Lipzen A."/>
            <person name="Pangilinan J."/>
            <person name="Labutti K."/>
            <person name="Bruns T.D."/>
            <person name="Grigoriev I.V."/>
        </authorList>
    </citation>
    <scope>NUCLEOTIDE SEQUENCE [LARGE SCALE GENOMIC DNA]</scope>
    <source>
        <strain evidence="2 3">CBS 144469</strain>
    </source>
</reference>
<feature type="chain" id="PRO_5034570305" evidence="1">
    <location>
        <begin position="24"/>
        <end position="98"/>
    </location>
</feature>
<dbReference type="AlphaFoldDB" id="A0A8H6HJ35"/>
<feature type="signal peptide" evidence="1">
    <location>
        <begin position="1"/>
        <end position="23"/>
    </location>
</feature>
<evidence type="ECO:0000313" key="3">
    <source>
        <dbReference type="Proteomes" id="UP000521943"/>
    </source>
</evidence>
<protein>
    <submittedName>
        <fullName evidence="2">Uncharacterized protein</fullName>
    </submittedName>
</protein>
<dbReference type="Proteomes" id="UP000521943">
    <property type="component" value="Unassembled WGS sequence"/>
</dbReference>
<accession>A0A8H6HJ35</accession>
<dbReference type="EMBL" id="JACGCI010000083">
    <property type="protein sequence ID" value="KAF6747295.1"/>
    <property type="molecule type" value="Genomic_DNA"/>
</dbReference>
<keyword evidence="1" id="KW-0732">Signal</keyword>
<feature type="non-terminal residue" evidence="2">
    <location>
        <position position="1"/>
    </location>
</feature>